<dbReference type="Proteomes" id="UP000000263">
    <property type="component" value="Chromosome"/>
</dbReference>
<feature type="transmembrane region" description="Helical" evidence="1">
    <location>
        <begin position="29"/>
        <end position="49"/>
    </location>
</feature>
<feature type="transmembrane region" description="Helical" evidence="1">
    <location>
        <begin position="156"/>
        <end position="174"/>
    </location>
</feature>
<dbReference type="InterPro" id="IPR052710">
    <property type="entry name" value="CAAX_protease"/>
</dbReference>
<feature type="transmembrane region" description="Helical" evidence="1">
    <location>
        <begin position="221"/>
        <end position="244"/>
    </location>
</feature>
<reference evidence="3 4" key="1">
    <citation type="submission" date="2007-08" db="EMBL/GenBank/DDBJ databases">
        <title>Complete sequence of Roseiflexus castenholzii DSM 13941.</title>
        <authorList>
            <consortium name="US DOE Joint Genome Institute"/>
            <person name="Copeland A."/>
            <person name="Lucas S."/>
            <person name="Lapidus A."/>
            <person name="Barry K."/>
            <person name="Glavina del Rio T."/>
            <person name="Dalin E."/>
            <person name="Tice H."/>
            <person name="Pitluck S."/>
            <person name="Thompson L.S."/>
            <person name="Brettin T."/>
            <person name="Bruce D."/>
            <person name="Detter J.C."/>
            <person name="Han C."/>
            <person name="Tapia R."/>
            <person name="Schmutz J."/>
            <person name="Larimer F."/>
            <person name="Land M."/>
            <person name="Hauser L."/>
            <person name="Kyrpides N."/>
            <person name="Mikhailova N."/>
            <person name="Bryant D.A."/>
            <person name="Hanada S."/>
            <person name="Tsukatani Y."/>
            <person name="Richardson P."/>
        </authorList>
    </citation>
    <scope>NUCLEOTIDE SEQUENCE [LARGE SCALE GENOMIC DNA]</scope>
    <source>
        <strain evidence="4">DSM 13941 / HLO8</strain>
    </source>
</reference>
<evidence type="ECO:0000313" key="3">
    <source>
        <dbReference type="EMBL" id="ABU60252.1"/>
    </source>
</evidence>
<sequence length="253" mass="27691">MQNQVRVSVPSSSQGARAAILSFFESRPVLSAVILFVAFVVLSTLFGLAAQELLPQFQPEFIALIALSVLVAAGLSALGWWKAAGFNFPAEWRDSRLMVIPFLIVLGLPFLMGIKTGDAGTFVYLAVAYALTGFMEEGLMRGIVLRVLKPTGTTRSVVISSLLFGLMHIGNLLYRNPFIVFAQMLGAFVHGIGLSAIRLRANTIWFPVVLHALHDLALKYTNFPAIPLDVVQVTLLMVYGIYLLRGYKEEASE</sequence>
<evidence type="ECO:0000256" key="1">
    <source>
        <dbReference type="SAM" id="Phobius"/>
    </source>
</evidence>
<dbReference type="GO" id="GO:0004175">
    <property type="term" value="F:endopeptidase activity"/>
    <property type="evidence" value="ECO:0007669"/>
    <property type="project" value="UniProtKB-ARBA"/>
</dbReference>
<keyword evidence="1" id="KW-1133">Transmembrane helix</keyword>
<feature type="transmembrane region" description="Helical" evidence="1">
    <location>
        <begin position="95"/>
        <end position="114"/>
    </location>
</feature>
<dbReference type="EMBL" id="CP000804">
    <property type="protein sequence ID" value="ABU60252.1"/>
    <property type="molecule type" value="Genomic_DNA"/>
</dbReference>
<dbReference type="PANTHER" id="PTHR36435:SF1">
    <property type="entry name" value="CAAX AMINO TERMINAL PROTEASE FAMILY PROTEIN"/>
    <property type="match status" value="1"/>
</dbReference>
<feature type="transmembrane region" description="Helical" evidence="1">
    <location>
        <begin position="61"/>
        <end position="83"/>
    </location>
</feature>
<dbReference type="AlphaFoldDB" id="A7NRQ6"/>
<dbReference type="InterPro" id="IPR003675">
    <property type="entry name" value="Rce1/LyrA-like_dom"/>
</dbReference>
<keyword evidence="1" id="KW-0812">Transmembrane</keyword>
<accession>A7NRQ6</accession>
<dbReference type="PANTHER" id="PTHR36435">
    <property type="entry name" value="SLR1288 PROTEIN"/>
    <property type="match status" value="1"/>
</dbReference>
<keyword evidence="4" id="KW-1185">Reference proteome</keyword>
<feature type="domain" description="CAAX prenyl protease 2/Lysostaphin resistance protein A-like" evidence="2">
    <location>
        <begin position="121"/>
        <end position="216"/>
    </location>
</feature>
<dbReference type="eggNOG" id="COG1266">
    <property type="taxonomic scope" value="Bacteria"/>
</dbReference>
<gene>
    <name evidence="3" type="ordered locus">Rcas_4225</name>
</gene>
<dbReference type="RefSeq" id="WP_012122673.1">
    <property type="nucleotide sequence ID" value="NC_009767.1"/>
</dbReference>
<dbReference type="STRING" id="383372.Rcas_4225"/>
<evidence type="ECO:0000259" key="2">
    <source>
        <dbReference type="Pfam" id="PF02517"/>
    </source>
</evidence>
<name>A7NRQ6_ROSCS</name>
<protein>
    <submittedName>
        <fullName evidence="3">Abortive infection protein</fullName>
    </submittedName>
</protein>
<dbReference type="Pfam" id="PF02517">
    <property type="entry name" value="Rce1-like"/>
    <property type="match status" value="1"/>
</dbReference>
<feature type="transmembrane region" description="Helical" evidence="1">
    <location>
        <begin position="121"/>
        <end position="144"/>
    </location>
</feature>
<dbReference type="OrthoDB" id="161518at2"/>
<keyword evidence="1" id="KW-0472">Membrane</keyword>
<dbReference type="GO" id="GO:0080120">
    <property type="term" value="P:CAAX-box protein maturation"/>
    <property type="evidence" value="ECO:0007669"/>
    <property type="project" value="UniProtKB-ARBA"/>
</dbReference>
<organism evidence="3 4">
    <name type="scientific">Roseiflexus castenholzii (strain DSM 13941 / HLO8)</name>
    <dbReference type="NCBI Taxonomy" id="383372"/>
    <lineage>
        <taxon>Bacteria</taxon>
        <taxon>Bacillati</taxon>
        <taxon>Chloroflexota</taxon>
        <taxon>Chloroflexia</taxon>
        <taxon>Chloroflexales</taxon>
        <taxon>Roseiflexineae</taxon>
        <taxon>Roseiflexaceae</taxon>
        <taxon>Roseiflexus</taxon>
    </lineage>
</organism>
<dbReference type="HOGENOM" id="CLU_1164798_0_0_0"/>
<dbReference type="KEGG" id="rca:Rcas_4225"/>
<proteinExistence type="predicted"/>
<evidence type="ECO:0000313" key="4">
    <source>
        <dbReference type="Proteomes" id="UP000000263"/>
    </source>
</evidence>